<name>A0A2H3C5S2_9AGAR</name>
<dbReference type="EMBL" id="KZ293418">
    <property type="protein sequence ID" value="PBK74582.1"/>
    <property type="molecule type" value="Genomic_DNA"/>
</dbReference>
<proteinExistence type="predicted"/>
<dbReference type="AlphaFoldDB" id="A0A2H3C5S2"/>
<evidence type="ECO:0000313" key="1">
    <source>
        <dbReference type="EMBL" id="PBK74582.1"/>
    </source>
</evidence>
<accession>A0A2H3C5S2</accession>
<dbReference type="Proteomes" id="UP000218334">
    <property type="component" value="Unassembled WGS sequence"/>
</dbReference>
<keyword evidence="2" id="KW-1185">Reference proteome</keyword>
<reference evidence="2" key="1">
    <citation type="journal article" date="2017" name="Nat. Ecol. Evol.">
        <title>Genome expansion and lineage-specific genetic innovations in the forest pathogenic fungi Armillaria.</title>
        <authorList>
            <person name="Sipos G."/>
            <person name="Prasanna A.N."/>
            <person name="Walter M.C."/>
            <person name="O'Connor E."/>
            <person name="Balint B."/>
            <person name="Krizsan K."/>
            <person name="Kiss B."/>
            <person name="Hess J."/>
            <person name="Varga T."/>
            <person name="Slot J."/>
            <person name="Riley R."/>
            <person name="Boka B."/>
            <person name="Rigling D."/>
            <person name="Barry K."/>
            <person name="Lee J."/>
            <person name="Mihaltcheva S."/>
            <person name="LaButti K."/>
            <person name="Lipzen A."/>
            <person name="Waldron R."/>
            <person name="Moloney N.M."/>
            <person name="Sperisen C."/>
            <person name="Kredics L."/>
            <person name="Vagvoelgyi C."/>
            <person name="Patrignani A."/>
            <person name="Fitzpatrick D."/>
            <person name="Nagy I."/>
            <person name="Doyle S."/>
            <person name="Anderson J.B."/>
            <person name="Grigoriev I.V."/>
            <person name="Gueldener U."/>
            <person name="Muensterkoetter M."/>
            <person name="Nagy L.G."/>
        </authorList>
    </citation>
    <scope>NUCLEOTIDE SEQUENCE [LARGE SCALE GENOMIC DNA]</scope>
    <source>
        <strain evidence="2">28-4</strain>
    </source>
</reference>
<sequence length="147" mass="16160">MTTVGRLRHSLGDCTNMIQPSSIIEITAKDKIPATAREACGGKSKWQQTHLPKEMGSLFTTKLVPYAREHLLGAVANPWVPPTVQEIQNAVDTVFGKDQFEVAGKGVIAGLLSYRLTDVHHSFAIVAVKCTEEFFEDYSDELSSPEL</sequence>
<protein>
    <submittedName>
        <fullName evidence="1">Uncharacterized protein</fullName>
    </submittedName>
</protein>
<evidence type="ECO:0000313" key="2">
    <source>
        <dbReference type="Proteomes" id="UP000218334"/>
    </source>
</evidence>
<gene>
    <name evidence="1" type="ORF">ARMSODRAFT_1013590</name>
</gene>
<organism evidence="1 2">
    <name type="scientific">Armillaria solidipes</name>
    <dbReference type="NCBI Taxonomy" id="1076256"/>
    <lineage>
        <taxon>Eukaryota</taxon>
        <taxon>Fungi</taxon>
        <taxon>Dikarya</taxon>
        <taxon>Basidiomycota</taxon>
        <taxon>Agaricomycotina</taxon>
        <taxon>Agaricomycetes</taxon>
        <taxon>Agaricomycetidae</taxon>
        <taxon>Agaricales</taxon>
        <taxon>Marasmiineae</taxon>
        <taxon>Physalacriaceae</taxon>
        <taxon>Armillaria</taxon>
    </lineage>
</organism>